<protein>
    <submittedName>
        <fullName evidence="2">Uncharacterized protein</fullName>
    </submittedName>
</protein>
<evidence type="ECO:0000256" key="1">
    <source>
        <dbReference type="SAM" id="Phobius"/>
    </source>
</evidence>
<feature type="transmembrane region" description="Helical" evidence="1">
    <location>
        <begin position="98"/>
        <end position="116"/>
    </location>
</feature>
<dbReference type="RefSeq" id="WP_143172401.1">
    <property type="nucleotide sequence ID" value="NZ_FRAP01000028.1"/>
</dbReference>
<keyword evidence="3" id="KW-1185">Reference proteome</keyword>
<accession>A0A1M7AHG1</accession>
<evidence type="ECO:0000313" key="2">
    <source>
        <dbReference type="EMBL" id="SHL42243.1"/>
    </source>
</evidence>
<evidence type="ECO:0000313" key="3">
    <source>
        <dbReference type="Proteomes" id="UP000184363"/>
    </source>
</evidence>
<dbReference type="EMBL" id="FRAP01000028">
    <property type="protein sequence ID" value="SHL42243.1"/>
    <property type="molecule type" value="Genomic_DNA"/>
</dbReference>
<reference evidence="2 3" key="1">
    <citation type="submission" date="2016-11" db="EMBL/GenBank/DDBJ databases">
        <authorList>
            <person name="Jaros S."/>
            <person name="Januszkiewicz K."/>
            <person name="Wedrychowicz H."/>
        </authorList>
    </citation>
    <scope>NUCLEOTIDE SEQUENCE [LARGE SCALE GENOMIC DNA]</scope>
    <source>
        <strain evidence="2 3">DSM 43832</strain>
    </source>
</reference>
<feature type="transmembrane region" description="Helical" evidence="1">
    <location>
        <begin position="21"/>
        <end position="38"/>
    </location>
</feature>
<feature type="transmembrane region" description="Helical" evidence="1">
    <location>
        <begin position="44"/>
        <end position="63"/>
    </location>
</feature>
<gene>
    <name evidence="2" type="ORF">SAMN05443637_12812</name>
</gene>
<name>A0A1M7AHG1_PSETH</name>
<dbReference type="AlphaFoldDB" id="A0A1M7AHG1"/>
<dbReference type="Proteomes" id="UP000184363">
    <property type="component" value="Unassembled WGS sequence"/>
</dbReference>
<proteinExistence type="predicted"/>
<keyword evidence="1" id="KW-0812">Transmembrane</keyword>
<sequence length="131" mass="13775">MTVSENPVKPRVLIFGREPAMISELIASTLLVLHLFLLPGLDEGVQAAINAVVVAAASVNTAWKVQSDQLLPLLVGFFKVVITLIVTLGVTMSEAQQAALLTLMSMIAGLFVRGAVDAPVDANGHRKAATT</sequence>
<dbReference type="STRING" id="1848.SAMN05443637_12812"/>
<feature type="transmembrane region" description="Helical" evidence="1">
    <location>
        <begin position="70"/>
        <end position="92"/>
    </location>
</feature>
<organism evidence="2 3">
    <name type="scientific">Pseudonocardia thermophila</name>
    <dbReference type="NCBI Taxonomy" id="1848"/>
    <lineage>
        <taxon>Bacteria</taxon>
        <taxon>Bacillati</taxon>
        <taxon>Actinomycetota</taxon>
        <taxon>Actinomycetes</taxon>
        <taxon>Pseudonocardiales</taxon>
        <taxon>Pseudonocardiaceae</taxon>
        <taxon>Pseudonocardia</taxon>
    </lineage>
</organism>
<keyword evidence="1" id="KW-1133">Transmembrane helix</keyword>
<keyword evidence="1" id="KW-0472">Membrane</keyword>